<sequence length="69" mass="8008">MAKPLTSQSVAFRRARQERAQAEALGEFDAQAERKRERTRKLRKLRIENDAAAAAHFKKWRDRHSSSGE</sequence>
<keyword evidence="2" id="KW-1185">Reference proteome</keyword>
<reference evidence="1 2" key="1">
    <citation type="submission" date="2017-12" db="EMBL/GenBank/DDBJ databases">
        <authorList>
            <person name="Hurst M.R.H."/>
        </authorList>
    </citation>
    <scope>NUCLEOTIDE SEQUENCE [LARGE SCALE GENOMIC DNA]</scope>
    <source>
        <strain evidence="1 2">SY-3-19</strain>
    </source>
</reference>
<proteinExistence type="predicted"/>
<dbReference type="EMBL" id="PJCH01000005">
    <property type="protein sequence ID" value="PQA88499.1"/>
    <property type="molecule type" value="Genomic_DNA"/>
</dbReference>
<comment type="caution">
    <text evidence="1">The sequence shown here is derived from an EMBL/GenBank/DDBJ whole genome shotgun (WGS) entry which is preliminary data.</text>
</comment>
<name>A0A2S7K7Q3_9PROT</name>
<evidence type="ECO:0000313" key="2">
    <source>
        <dbReference type="Proteomes" id="UP000239504"/>
    </source>
</evidence>
<organism evidence="1 2">
    <name type="scientific">Hyphococcus luteus</name>
    <dbReference type="NCBI Taxonomy" id="2058213"/>
    <lineage>
        <taxon>Bacteria</taxon>
        <taxon>Pseudomonadati</taxon>
        <taxon>Pseudomonadota</taxon>
        <taxon>Alphaproteobacteria</taxon>
        <taxon>Parvularculales</taxon>
        <taxon>Parvularculaceae</taxon>
        <taxon>Hyphococcus</taxon>
    </lineage>
</organism>
<dbReference type="RefSeq" id="WP_104829743.1">
    <property type="nucleotide sequence ID" value="NZ_PJCH01000005.1"/>
</dbReference>
<evidence type="ECO:0008006" key="3">
    <source>
        <dbReference type="Google" id="ProtNLM"/>
    </source>
</evidence>
<accession>A0A2S7K7Q3</accession>
<protein>
    <recommendedName>
        <fullName evidence="3">DUF4169 domain-containing protein</fullName>
    </recommendedName>
</protein>
<gene>
    <name evidence="1" type="ORF">CW354_09430</name>
</gene>
<dbReference type="AlphaFoldDB" id="A0A2S7K7Q3"/>
<dbReference type="Proteomes" id="UP000239504">
    <property type="component" value="Unassembled WGS sequence"/>
</dbReference>
<evidence type="ECO:0000313" key="1">
    <source>
        <dbReference type="EMBL" id="PQA88499.1"/>
    </source>
</evidence>